<dbReference type="AlphaFoldDB" id="A0A1X2GG63"/>
<accession>A0A1X2GG63</accession>
<sequence>MDEVLAYLKKVIENGSTPSISDFISKNDHFVIREVVYPGQRLCTWKDAKQFWTRAFHESVKAIDLKHGVWMGDVDWDTLVAKINQRKRKVAPENTQAELTSKLVENVEDSADQQDAEATPNYLRIRQNLRAARRNQDSDTMDLAYHGILKFTKGRKKYTSVTFNSLGQDYDDVCSMRSS</sequence>
<reference evidence="1 2" key="1">
    <citation type="submission" date="2016-07" db="EMBL/GenBank/DDBJ databases">
        <title>Pervasive Adenine N6-methylation of Active Genes in Fungi.</title>
        <authorList>
            <consortium name="DOE Joint Genome Institute"/>
            <person name="Mondo S.J."/>
            <person name="Dannebaum R.O."/>
            <person name="Kuo R.C."/>
            <person name="Labutti K."/>
            <person name="Haridas S."/>
            <person name="Kuo A."/>
            <person name="Salamov A."/>
            <person name="Ahrendt S.R."/>
            <person name="Lipzen A."/>
            <person name="Sullivan W."/>
            <person name="Andreopoulos W.B."/>
            <person name="Clum A."/>
            <person name="Lindquist E."/>
            <person name="Daum C."/>
            <person name="Ramamoorthy G.K."/>
            <person name="Gryganskyi A."/>
            <person name="Culley D."/>
            <person name="Magnuson J.K."/>
            <person name="James T.Y."/>
            <person name="O'Malley M.A."/>
            <person name="Stajich J.E."/>
            <person name="Spatafora J.W."/>
            <person name="Visel A."/>
            <person name="Grigoriev I.V."/>
        </authorList>
    </citation>
    <scope>NUCLEOTIDE SEQUENCE [LARGE SCALE GENOMIC DNA]</scope>
    <source>
        <strain evidence="1 2">NRRL 3301</strain>
    </source>
</reference>
<protein>
    <submittedName>
        <fullName evidence="1">Uncharacterized protein</fullName>
    </submittedName>
</protein>
<dbReference type="EMBL" id="MCGT01000016">
    <property type="protein sequence ID" value="ORX53111.1"/>
    <property type="molecule type" value="Genomic_DNA"/>
</dbReference>
<comment type="caution">
    <text evidence="1">The sequence shown here is derived from an EMBL/GenBank/DDBJ whole genome shotgun (WGS) entry which is preliminary data.</text>
</comment>
<keyword evidence="2" id="KW-1185">Reference proteome</keyword>
<gene>
    <name evidence="1" type="ORF">DM01DRAFT_199927</name>
</gene>
<proteinExistence type="predicted"/>
<name>A0A1X2GG63_9FUNG</name>
<evidence type="ECO:0000313" key="1">
    <source>
        <dbReference type="EMBL" id="ORX53111.1"/>
    </source>
</evidence>
<evidence type="ECO:0000313" key="2">
    <source>
        <dbReference type="Proteomes" id="UP000242146"/>
    </source>
</evidence>
<organism evidence="1 2">
    <name type="scientific">Hesseltinella vesiculosa</name>
    <dbReference type="NCBI Taxonomy" id="101127"/>
    <lineage>
        <taxon>Eukaryota</taxon>
        <taxon>Fungi</taxon>
        <taxon>Fungi incertae sedis</taxon>
        <taxon>Mucoromycota</taxon>
        <taxon>Mucoromycotina</taxon>
        <taxon>Mucoromycetes</taxon>
        <taxon>Mucorales</taxon>
        <taxon>Cunninghamellaceae</taxon>
        <taxon>Hesseltinella</taxon>
    </lineage>
</organism>
<dbReference type="Proteomes" id="UP000242146">
    <property type="component" value="Unassembled WGS sequence"/>
</dbReference>